<accession>A0A819UIR7</accession>
<protein>
    <submittedName>
        <fullName evidence="2">Uncharacterized protein</fullName>
    </submittedName>
</protein>
<sequence>MILSLLFNEHTMIQINTTSTISFYKIKQVARIFPLVQSNVKFNTIERIRNRSAKLIKLKTAFNRLCKMLRHPKILQEIIKQKSIVWGKERSIDGQTLIKMMGIMSFNDGL</sequence>
<organism evidence="2 3">
    <name type="scientific">Adineta steineri</name>
    <dbReference type="NCBI Taxonomy" id="433720"/>
    <lineage>
        <taxon>Eukaryota</taxon>
        <taxon>Metazoa</taxon>
        <taxon>Spiralia</taxon>
        <taxon>Gnathifera</taxon>
        <taxon>Rotifera</taxon>
        <taxon>Eurotatoria</taxon>
        <taxon>Bdelloidea</taxon>
        <taxon>Adinetida</taxon>
        <taxon>Adinetidae</taxon>
        <taxon>Adineta</taxon>
    </lineage>
</organism>
<name>A0A819UIR7_9BILA</name>
<proteinExistence type="predicted"/>
<evidence type="ECO:0000313" key="2">
    <source>
        <dbReference type="EMBL" id="CAF4094947.1"/>
    </source>
</evidence>
<evidence type="ECO:0000313" key="1">
    <source>
        <dbReference type="EMBL" id="CAF1092826.1"/>
    </source>
</evidence>
<dbReference type="Proteomes" id="UP000663844">
    <property type="component" value="Unassembled WGS sequence"/>
</dbReference>
<gene>
    <name evidence="1" type="ORF">JYZ213_LOCUS20939</name>
    <name evidence="2" type="ORF">OXD698_LOCUS35107</name>
</gene>
<dbReference type="EMBL" id="CAJNOG010000224">
    <property type="protein sequence ID" value="CAF1092826.1"/>
    <property type="molecule type" value="Genomic_DNA"/>
</dbReference>
<dbReference type="EMBL" id="CAJOAZ010005296">
    <property type="protein sequence ID" value="CAF4094947.1"/>
    <property type="molecule type" value="Genomic_DNA"/>
</dbReference>
<dbReference type="AlphaFoldDB" id="A0A819UIR7"/>
<dbReference type="Proteomes" id="UP000663845">
    <property type="component" value="Unassembled WGS sequence"/>
</dbReference>
<comment type="caution">
    <text evidence="2">The sequence shown here is derived from an EMBL/GenBank/DDBJ whole genome shotgun (WGS) entry which is preliminary data.</text>
</comment>
<reference evidence="2" key="1">
    <citation type="submission" date="2021-02" db="EMBL/GenBank/DDBJ databases">
        <authorList>
            <person name="Nowell W R."/>
        </authorList>
    </citation>
    <scope>NUCLEOTIDE SEQUENCE</scope>
</reference>
<evidence type="ECO:0000313" key="3">
    <source>
        <dbReference type="Proteomes" id="UP000663844"/>
    </source>
</evidence>